<evidence type="ECO:0000313" key="8">
    <source>
        <dbReference type="EMBL" id="GAA4265591.1"/>
    </source>
</evidence>
<feature type="active site" evidence="5">
    <location>
        <position position="39"/>
    </location>
</feature>
<name>A0ABP8E039_9MICO</name>
<comment type="catalytic activity">
    <reaction evidence="4 5">
        <text>an acyl phosphate + H2O = a carboxylate + phosphate + H(+)</text>
        <dbReference type="Rhea" id="RHEA:14965"/>
        <dbReference type="ChEBI" id="CHEBI:15377"/>
        <dbReference type="ChEBI" id="CHEBI:15378"/>
        <dbReference type="ChEBI" id="CHEBI:29067"/>
        <dbReference type="ChEBI" id="CHEBI:43474"/>
        <dbReference type="ChEBI" id="CHEBI:59918"/>
        <dbReference type="EC" id="3.6.1.7"/>
    </reaction>
</comment>
<evidence type="ECO:0000256" key="5">
    <source>
        <dbReference type="PROSITE-ProRule" id="PRU00520"/>
    </source>
</evidence>
<dbReference type="RefSeq" id="WP_344794110.1">
    <property type="nucleotide sequence ID" value="NZ_BAABAU010000001.1"/>
</dbReference>
<dbReference type="PANTHER" id="PTHR47268:SF4">
    <property type="entry name" value="ACYLPHOSPHATASE"/>
    <property type="match status" value="1"/>
</dbReference>
<feature type="domain" description="Acylphosphatase-like" evidence="7">
    <location>
        <begin position="6"/>
        <end position="92"/>
    </location>
</feature>
<gene>
    <name evidence="8" type="ORF">GCM10022256_12030</name>
</gene>
<accession>A0ABP8E039</accession>
<dbReference type="Proteomes" id="UP001501594">
    <property type="component" value="Unassembled WGS sequence"/>
</dbReference>
<dbReference type="PRINTS" id="PR00112">
    <property type="entry name" value="ACYLPHPHTASE"/>
</dbReference>
<evidence type="ECO:0000313" key="9">
    <source>
        <dbReference type="Proteomes" id="UP001501594"/>
    </source>
</evidence>
<evidence type="ECO:0000256" key="6">
    <source>
        <dbReference type="RuleBase" id="RU004168"/>
    </source>
</evidence>
<dbReference type="SUPFAM" id="SSF54975">
    <property type="entry name" value="Acylphosphatase/BLUF domain-like"/>
    <property type="match status" value="1"/>
</dbReference>
<sequence>MSESIRQRVVVSGLVQGVGFRYWTVQEATRIGVSGDVTNRADGTVLAHVEGAADDVDRLVNWFRAGGAPSARVDSVEVTDEPPVGASSFDIV</sequence>
<organism evidence="8 9">
    <name type="scientific">Frondihabitans peucedani</name>
    <dbReference type="NCBI Taxonomy" id="598626"/>
    <lineage>
        <taxon>Bacteria</taxon>
        <taxon>Bacillati</taxon>
        <taxon>Actinomycetota</taxon>
        <taxon>Actinomycetes</taxon>
        <taxon>Micrococcales</taxon>
        <taxon>Microbacteriaceae</taxon>
        <taxon>Frondihabitans</taxon>
    </lineage>
</organism>
<feature type="active site" evidence="5">
    <location>
        <position position="21"/>
    </location>
</feature>
<dbReference type="Gene3D" id="3.30.70.100">
    <property type="match status" value="1"/>
</dbReference>
<dbReference type="InterPro" id="IPR017968">
    <property type="entry name" value="Acylphosphatase_CS"/>
</dbReference>
<dbReference type="PROSITE" id="PS51160">
    <property type="entry name" value="ACYLPHOSPHATASE_3"/>
    <property type="match status" value="1"/>
</dbReference>
<dbReference type="PANTHER" id="PTHR47268">
    <property type="entry name" value="ACYLPHOSPHATASE"/>
    <property type="match status" value="1"/>
</dbReference>
<evidence type="ECO:0000259" key="7">
    <source>
        <dbReference type="PROSITE" id="PS51160"/>
    </source>
</evidence>
<dbReference type="InterPro" id="IPR020456">
    <property type="entry name" value="Acylphosphatase"/>
</dbReference>
<dbReference type="PROSITE" id="PS00150">
    <property type="entry name" value="ACYLPHOSPHATASE_1"/>
    <property type="match status" value="1"/>
</dbReference>
<protein>
    <recommendedName>
        <fullName evidence="3 5">acylphosphatase</fullName>
        <ecNumber evidence="2 5">3.6.1.7</ecNumber>
    </recommendedName>
</protein>
<proteinExistence type="inferred from homology"/>
<dbReference type="EC" id="3.6.1.7" evidence="2 5"/>
<dbReference type="Pfam" id="PF00708">
    <property type="entry name" value="Acylphosphatase"/>
    <property type="match status" value="1"/>
</dbReference>
<comment type="caution">
    <text evidence="8">The sequence shown here is derived from an EMBL/GenBank/DDBJ whole genome shotgun (WGS) entry which is preliminary data.</text>
</comment>
<dbReference type="InterPro" id="IPR036046">
    <property type="entry name" value="Acylphosphatase-like_dom_sf"/>
</dbReference>
<comment type="similarity">
    <text evidence="1 6">Belongs to the acylphosphatase family.</text>
</comment>
<evidence type="ECO:0000256" key="1">
    <source>
        <dbReference type="ARBA" id="ARBA00005614"/>
    </source>
</evidence>
<evidence type="ECO:0000256" key="3">
    <source>
        <dbReference type="ARBA" id="ARBA00015991"/>
    </source>
</evidence>
<dbReference type="EMBL" id="BAABAU010000001">
    <property type="protein sequence ID" value="GAA4265591.1"/>
    <property type="molecule type" value="Genomic_DNA"/>
</dbReference>
<evidence type="ECO:0000256" key="4">
    <source>
        <dbReference type="ARBA" id="ARBA00047645"/>
    </source>
</evidence>
<evidence type="ECO:0000256" key="2">
    <source>
        <dbReference type="ARBA" id="ARBA00012150"/>
    </source>
</evidence>
<keyword evidence="9" id="KW-1185">Reference proteome</keyword>
<dbReference type="InterPro" id="IPR001792">
    <property type="entry name" value="Acylphosphatase-like_dom"/>
</dbReference>
<keyword evidence="5" id="KW-0378">Hydrolase</keyword>
<reference evidence="9" key="1">
    <citation type="journal article" date="2019" name="Int. J. Syst. Evol. Microbiol.">
        <title>The Global Catalogue of Microorganisms (GCM) 10K type strain sequencing project: providing services to taxonomists for standard genome sequencing and annotation.</title>
        <authorList>
            <consortium name="The Broad Institute Genomics Platform"/>
            <consortium name="The Broad Institute Genome Sequencing Center for Infectious Disease"/>
            <person name="Wu L."/>
            <person name="Ma J."/>
        </authorList>
    </citation>
    <scope>NUCLEOTIDE SEQUENCE [LARGE SCALE GENOMIC DNA]</scope>
    <source>
        <strain evidence="9">JCM 17442</strain>
    </source>
</reference>